<name>A0A0A9FH54_ARUDO</name>
<dbReference type="EMBL" id="GBRH01185506">
    <property type="protein sequence ID" value="JAE12390.1"/>
    <property type="molecule type" value="Transcribed_RNA"/>
</dbReference>
<evidence type="ECO:0000313" key="1">
    <source>
        <dbReference type="EMBL" id="JAE12390.1"/>
    </source>
</evidence>
<sequence>MKVTLPCEKDCIERLKDYSVVLAYICDFSCSDH</sequence>
<reference evidence="1" key="1">
    <citation type="submission" date="2014-09" db="EMBL/GenBank/DDBJ databases">
        <authorList>
            <person name="Magalhaes I.L.F."/>
            <person name="Oliveira U."/>
            <person name="Santos F.R."/>
            <person name="Vidigal T.H.D.A."/>
            <person name="Brescovit A.D."/>
            <person name="Santos A.J."/>
        </authorList>
    </citation>
    <scope>NUCLEOTIDE SEQUENCE</scope>
    <source>
        <tissue evidence="1">Shoot tissue taken approximately 20 cm above the soil surface</tissue>
    </source>
</reference>
<proteinExistence type="predicted"/>
<reference evidence="1" key="2">
    <citation type="journal article" date="2015" name="Data Brief">
        <title>Shoot transcriptome of the giant reed, Arundo donax.</title>
        <authorList>
            <person name="Barrero R.A."/>
            <person name="Guerrero F.D."/>
            <person name="Moolhuijzen P."/>
            <person name="Goolsby J.A."/>
            <person name="Tidwell J."/>
            <person name="Bellgard S.E."/>
            <person name="Bellgard M.I."/>
        </authorList>
    </citation>
    <scope>NUCLEOTIDE SEQUENCE</scope>
    <source>
        <tissue evidence="1">Shoot tissue taken approximately 20 cm above the soil surface</tissue>
    </source>
</reference>
<dbReference type="AlphaFoldDB" id="A0A0A9FH54"/>
<organism evidence="1">
    <name type="scientific">Arundo donax</name>
    <name type="common">Giant reed</name>
    <name type="synonym">Donax arundinaceus</name>
    <dbReference type="NCBI Taxonomy" id="35708"/>
    <lineage>
        <taxon>Eukaryota</taxon>
        <taxon>Viridiplantae</taxon>
        <taxon>Streptophyta</taxon>
        <taxon>Embryophyta</taxon>
        <taxon>Tracheophyta</taxon>
        <taxon>Spermatophyta</taxon>
        <taxon>Magnoliopsida</taxon>
        <taxon>Liliopsida</taxon>
        <taxon>Poales</taxon>
        <taxon>Poaceae</taxon>
        <taxon>PACMAD clade</taxon>
        <taxon>Arundinoideae</taxon>
        <taxon>Arundineae</taxon>
        <taxon>Arundo</taxon>
    </lineage>
</organism>
<protein>
    <submittedName>
        <fullName evidence="1">Uncharacterized protein</fullName>
    </submittedName>
</protein>
<accession>A0A0A9FH54</accession>